<evidence type="ECO:0000256" key="4">
    <source>
        <dbReference type="ARBA" id="ARBA00023163"/>
    </source>
</evidence>
<sequence>MATAQQESISSGGDGNNNNNKQVAVVVVEEASTPSSAFKFNVHAPEFVPAMSPTASPMSAPAGSSSFYSPFGLHVQPDHWSFFHDHEPVFFMPDFKFAAAAAAAASAQPKPTSAADMPHKIVKQVEYQFSDINLVANEFLLKIMNKDSEGYVPLSVIASWKKIKSLGATNQMLVKALRTSTKLIVSDDGKKVRRRQPFTEKHKEELQSRMIIAENLPEDSSRNSLEKIFGVVGSVKNIKMCHPQEPSTARASKSDTLVSNKMHALVEYESSQQAEKAVEKLNDERNWRKGLRVRTVLRRSPKSVMRLKRTEFDLNSDDEQSPMSSDLSPTATATAAELSAEAAGHDQGGEQQMMNSSKKGGGWARGGRGKLQVAAPHSPQSAPAGSVGHFEPASPRHKLPASPRHKCPSSPRQPPPHAHGPRMPDGTRGFTMGRGKPLLV</sequence>
<evidence type="ECO:0000256" key="1">
    <source>
        <dbReference type="ARBA" id="ARBA00004123"/>
    </source>
</evidence>
<dbReference type="Gene3D" id="3.30.70.330">
    <property type="match status" value="1"/>
</dbReference>
<dbReference type="InterPro" id="IPR002344">
    <property type="entry name" value="Lupus_La"/>
</dbReference>
<dbReference type="InterPro" id="IPR000504">
    <property type="entry name" value="RRM_dom"/>
</dbReference>
<dbReference type="OMA" id="HYNELSI"/>
<dbReference type="HOGENOM" id="CLU_033595_0_0_1"/>
<dbReference type="PRINTS" id="PR00302">
    <property type="entry name" value="LUPUSLA"/>
</dbReference>
<dbReference type="InterPro" id="IPR045180">
    <property type="entry name" value="La_dom_prot"/>
</dbReference>
<evidence type="ECO:0000256" key="3">
    <source>
        <dbReference type="ARBA" id="ARBA00023015"/>
    </source>
</evidence>
<evidence type="ECO:0000256" key="5">
    <source>
        <dbReference type="ARBA" id="ARBA00023242"/>
    </source>
</evidence>
<feature type="region of interest" description="Disordered" evidence="7">
    <location>
        <begin position="308"/>
        <end position="440"/>
    </location>
</feature>
<dbReference type="AlphaFoldDB" id="I1Q7D1"/>
<dbReference type="CDD" id="cd08033">
    <property type="entry name" value="LARP_6"/>
    <property type="match status" value="1"/>
</dbReference>
<dbReference type="GO" id="GO:0006396">
    <property type="term" value="P:RNA processing"/>
    <property type="evidence" value="ECO:0007669"/>
    <property type="project" value="InterPro"/>
</dbReference>
<dbReference type="Gramene" id="ORGLA07G0002300.1">
    <property type="protein sequence ID" value="ORGLA07G0002300.1"/>
    <property type="gene ID" value="ORGLA07G0002300"/>
</dbReference>
<dbReference type="PROSITE" id="PS50961">
    <property type="entry name" value="HTH_LA"/>
    <property type="match status" value="1"/>
</dbReference>
<evidence type="ECO:0000256" key="7">
    <source>
        <dbReference type="SAM" id="MobiDB-lite"/>
    </source>
</evidence>
<dbReference type="STRING" id="4538.I1Q7D1"/>
<dbReference type="PROSITE" id="PS50102">
    <property type="entry name" value="RRM"/>
    <property type="match status" value="1"/>
</dbReference>
<dbReference type="InterPro" id="IPR036388">
    <property type="entry name" value="WH-like_DNA-bd_sf"/>
</dbReference>
<dbReference type="Pfam" id="PF05383">
    <property type="entry name" value="La"/>
    <property type="match status" value="1"/>
</dbReference>
<dbReference type="EnsemblPlants" id="ORGLA07G0002300.1">
    <property type="protein sequence ID" value="ORGLA07G0002300.1"/>
    <property type="gene ID" value="ORGLA07G0002300"/>
</dbReference>
<evidence type="ECO:0000256" key="2">
    <source>
        <dbReference type="ARBA" id="ARBA00022884"/>
    </source>
</evidence>
<feature type="domain" description="RRM" evidence="8">
    <location>
        <begin position="209"/>
        <end position="300"/>
    </location>
</feature>
<keyword evidence="11" id="KW-1185">Reference proteome</keyword>
<dbReference type="InterPro" id="IPR006630">
    <property type="entry name" value="La_HTH"/>
</dbReference>
<dbReference type="GO" id="GO:0003723">
    <property type="term" value="F:RNA binding"/>
    <property type="evidence" value="ECO:0007669"/>
    <property type="project" value="UniProtKB-UniRule"/>
</dbReference>
<reference evidence="10" key="1">
    <citation type="submission" date="2015-06" db="UniProtKB">
        <authorList>
            <consortium name="EnsemblPlants"/>
        </authorList>
    </citation>
    <scope>IDENTIFICATION</scope>
</reference>
<dbReference type="InterPro" id="IPR012677">
    <property type="entry name" value="Nucleotide-bd_a/b_plait_sf"/>
</dbReference>
<organism evidence="10 11">
    <name type="scientific">Oryza glaberrima</name>
    <name type="common">African rice</name>
    <dbReference type="NCBI Taxonomy" id="4538"/>
    <lineage>
        <taxon>Eukaryota</taxon>
        <taxon>Viridiplantae</taxon>
        <taxon>Streptophyta</taxon>
        <taxon>Embryophyta</taxon>
        <taxon>Tracheophyta</taxon>
        <taxon>Spermatophyta</taxon>
        <taxon>Magnoliopsida</taxon>
        <taxon>Liliopsida</taxon>
        <taxon>Poales</taxon>
        <taxon>Poaceae</taxon>
        <taxon>BOP clade</taxon>
        <taxon>Oryzoideae</taxon>
        <taxon>Oryzeae</taxon>
        <taxon>Oryzinae</taxon>
        <taxon>Oryza</taxon>
    </lineage>
</organism>
<dbReference type="InterPro" id="IPR036390">
    <property type="entry name" value="WH_DNA-bd_sf"/>
</dbReference>
<dbReference type="SMART" id="SM00715">
    <property type="entry name" value="LA"/>
    <property type="match status" value="1"/>
</dbReference>
<comment type="subcellular location">
    <subcellularLocation>
        <location evidence="1">Nucleus</location>
    </subcellularLocation>
</comment>
<dbReference type="SUPFAM" id="SSF54928">
    <property type="entry name" value="RNA-binding domain, RBD"/>
    <property type="match status" value="1"/>
</dbReference>
<dbReference type="InterPro" id="IPR035979">
    <property type="entry name" value="RBD_domain_sf"/>
</dbReference>
<evidence type="ECO:0008006" key="12">
    <source>
        <dbReference type="Google" id="ProtNLM"/>
    </source>
</evidence>
<keyword evidence="2 6" id="KW-0694">RNA-binding</keyword>
<keyword evidence="4" id="KW-0804">Transcription</keyword>
<dbReference type="SMART" id="SM00360">
    <property type="entry name" value="RRM"/>
    <property type="match status" value="1"/>
</dbReference>
<dbReference type="PANTHER" id="PTHR22792:SF62">
    <property type="entry name" value="LA-RELATED PROTEIN 7"/>
    <property type="match status" value="1"/>
</dbReference>
<dbReference type="eggNOG" id="KOG1855">
    <property type="taxonomic scope" value="Eukaryota"/>
</dbReference>
<feature type="compositionally biased region" description="Low complexity" evidence="7">
    <location>
        <begin position="327"/>
        <end position="342"/>
    </location>
</feature>
<evidence type="ECO:0000313" key="11">
    <source>
        <dbReference type="Proteomes" id="UP000007306"/>
    </source>
</evidence>
<evidence type="ECO:0000259" key="8">
    <source>
        <dbReference type="PROSITE" id="PS50102"/>
    </source>
</evidence>
<dbReference type="PANTHER" id="PTHR22792">
    <property type="entry name" value="LUPUS LA PROTEIN-RELATED"/>
    <property type="match status" value="1"/>
</dbReference>
<dbReference type="Proteomes" id="UP000007306">
    <property type="component" value="Chromosome 7"/>
</dbReference>
<dbReference type="SUPFAM" id="SSF46785">
    <property type="entry name" value="Winged helix' DNA-binding domain"/>
    <property type="match status" value="1"/>
</dbReference>
<feature type="compositionally biased region" description="Basic residues" evidence="7">
    <location>
        <begin position="395"/>
        <end position="407"/>
    </location>
</feature>
<dbReference type="GO" id="GO:0005634">
    <property type="term" value="C:nucleus"/>
    <property type="evidence" value="ECO:0007669"/>
    <property type="project" value="UniProtKB-SubCell"/>
</dbReference>
<name>I1Q7D1_ORYGL</name>
<dbReference type="Pfam" id="PF00076">
    <property type="entry name" value="RRM_1"/>
    <property type="match status" value="1"/>
</dbReference>
<protein>
    <recommendedName>
        <fullName evidence="12">HTH La-type RNA-binding domain-containing protein</fullName>
    </recommendedName>
</protein>
<reference evidence="10 11" key="2">
    <citation type="submission" date="2018-04" db="EMBL/GenBank/DDBJ databases">
        <title>OglaRS2 (Oryza glaberrima Reference Sequence Version 2).</title>
        <authorList>
            <person name="Zhang J."/>
            <person name="Kudrna D."/>
            <person name="Lee S."/>
            <person name="Talag J."/>
            <person name="Rajasekar S."/>
            <person name="Wing R.A."/>
        </authorList>
    </citation>
    <scope>NUCLEOTIDE SEQUENCE [LARGE SCALE GENOMIC DNA]</scope>
    <source>
        <strain evidence="10 11">cv. IRGC 96717</strain>
    </source>
</reference>
<evidence type="ECO:0000313" key="10">
    <source>
        <dbReference type="EnsemblPlants" id="ORGLA07G0002300.1"/>
    </source>
</evidence>
<evidence type="ECO:0000259" key="9">
    <source>
        <dbReference type="PROSITE" id="PS50961"/>
    </source>
</evidence>
<keyword evidence="5" id="KW-0539">Nucleus</keyword>
<dbReference type="GO" id="GO:1990904">
    <property type="term" value="C:ribonucleoprotein complex"/>
    <property type="evidence" value="ECO:0007669"/>
    <property type="project" value="InterPro"/>
</dbReference>
<accession>I1Q7D1</accession>
<proteinExistence type="predicted"/>
<feature type="domain" description="HTH La-type RNA-binding" evidence="9">
    <location>
        <begin position="111"/>
        <end position="202"/>
    </location>
</feature>
<evidence type="ECO:0000256" key="6">
    <source>
        <dbReference type="PROSITE-ProRule" id="PRU00332"/>
    </source>
</evidence>
<dbReference type="Gene3D" id="1.10.10.10">
    <property type="entry name" value="Winged helix-like DNA-binding domain superfamily/Winged helix DNA-binding domain"/>
    <property type="match status" value="1"/>
</dbReference>
<keyword evidence="3" id="KW-0805">Transcription regulation</keyword>